<dbReference type="AlphaFoldDB" id="A0A318UI35"/>
<keyword evidence="2" id="KW-1185">Reference proteome</keyword>
<sequence>MTKEDNFSNVKHLFNRAGFGISYPELQELGNKKLHKSVQELFSKAKEVSDIAFVDSNDNRQRLLMQAGLAAKKDLSPEEKMQRQQIIREQNLKSRDLNIEWLQKMINTSAPLLEKMTLFWHGHFACRSNNPYYAQQLNNIQRKNALGNFKTLVMEVSKSPAMLQYLNNQQNRKNHPNENFARELMELFTLGRGNYTEQDIKESARAFTGWTYNKDGEFQFRPALHDAERKSFFGKTGNFDGEDIIDIILEKPATAEFICRKLYVFFVNDNPNESHVKELAAHFYQQGYDIAAVMKKIFESDWFYDPQNMGNKIKSPVEFLTGLSRQFFVTYNKPQVLIQLQSSLGQYLFNPPNVAGWPGGKSWIDSSSLMLRMRIPSLVLNDGIIDFSGKADPEDEAIIALGSKNNKAKLVRSYINAQADWAKFLGTLPATCKPPELAAFLLQPPLNEKIRSLLSNGKDLKNAAIEITSTPEYQLC</sequence>
<organism evidence="1 2">
    <name type="scientific">Pedobacter nutrimenti</name>
    <dbReference type="NCBI Taxonomy" id="1241337"/>
    <lineage>
        <taxon>Bacteria</taxon>
        <taxon>Pseudomonadati</taxon>
        <taxon>Bacteroidota</taxon>
        <taxon>Sphingobacteriia</taxon>
        <taxon>Sphingobacteriales</taxon>
        <taxon>Sphingobacteriaceae</taxon>
        <taxon>Pedobacter</taxon>
    </lineage>
</organism>
<dbReference type="RefSeq" id="WP_245943599.1">
    <property type="nucleotide sequence ID" value="NZ_QKLU01000002.1"/>
</dbReference>
<dbReference type="EMBL" id="QKLU01000002">
    <property type="protein sequence ID" value="PYF75631.1"/>
    <property type="molecule type" value="Genomic_DNA"/>
</dbReference>
<protein>
    <submittedName>
        <fullName evidence="1">Uncharacterized protein (DUF1800 family)</fullName>
    </submittedName>
</protein>
<gene>
    <name evidence="1" type="ORF">B0O44_102183</name>
</gene>
<accession>A0A318UI35</accession>
<comment type="caution">
    <text evidence="1">The sequence shown here is derived from an EMBL/GenBank/DDBJ whole genome shotgun (WGS) entry which is preliminary data.</text>
</comment>
<dbReference type="InterPro" id="IPR014917">
    <property type="entry name" value="DUF1800"/>
</dbReference>
<proteinExistence type="predicted"/>
<name>A0A318UI35_9SPHI</name>
<dbReference type="Pfam" id="PF08811">
    <property type="entry name" value="DUF1800"/>
    <property type="match status" value="1"/>
</dbReference>
<evidence type="ECO:0000313" key="2">
    <source>
        <dbReference type="Proteomes" id="UP000248198"/>
    </source>
</evidence>
<evidence type="ECO:0000313" key="1">
    <source>
        <dbReference type="EMBL" id="PYF75631.1"/>
    </source>
</evidence>
<dbReference type="Proteomes" id="UP000248198">
    <property type="component" value="Unassembled WGS sequence"/>
</dbReference>
<reference evidence="1 2" key="1">
    <citation type="submission" date="2018-06" db="EMBL/GenBank/DDBJ databases">
        <title>Genomic Encyclopedia of Archaeal and Bacterial Type Strains, Phase II (KMG-II): from individual species to whole genera.</title>
        <authorList>
            <person name="Goeker M."/>
        </authorList>
    </citation>
    <scope>NUCLEOTIDE SEQUENCE [LARGE SCALE GENOMIC DNA]</scope>
    <source>
        <strain evidence="1 2">DSM 27372</strain>
    </source>
</reference>